<organism evidence="2 6">
    <name type="scientific">Trichinella pseudospiralis</name>
    <name type="common">Parasitic roundworm</name>
    <dbReference type="NCBI Taxonomy" id="6337"/>
    <lineage>
        <taxon>Eukaryota</taxon>
        <taxon>Metazoa</taxon>
        <taxon>Ecdysozoa</taxon>
        <taxon>Nematoda</taxon>
        <taxon>Enoplea</taxon>
        <taxon>Dorylaimia</taxon>
        <taxon>Trichinellida</taxon>
        <taxon>Trichinellidae</taxon>
        <taxon>Trichinella</taxon>
    </lineage>
</organism>
<dbReference type="Proteomes" id="UP000054995">
    <property type="component" value="Unassembled WGS sequence"/>
</dbReference>
<evidence type="ECO:0000313" key="1">
    <source>
        <dbReference type="EMBL" id="KRY72047.1"/>
    </source>
</evidence>
<name>A0A0V1FUB4_TRIPS</name>
<keyword evidence="6" id="KW-1185">Reference proteome</keyword>
<dbReference type="EMBL" id="JYDT01000029">
    <property type="protein sequence ID" value="KRY89638.1"/>
    <property type="molecule type" value="Genomic_DNA"/>
</dbReference>
<dbReference type="Proteomes" id="UP000054632">
    <property type="component" value="Unassembled WGS sequence"/>
</dbReference>
<evidence type="ECO:0000313" key="2">
    <source>
        <dbReference type="EMBL" id="KRY89638.1"/>
    </source>
</evidence>
<dbReference type="EMBL" id="JYDR01000049">
    <property type="protein sequence ID" value="KRY72047.1"/>
    <property type="molecule type" value="Genomic_DNA"/>
</dbReference>
<evidence type="ECO:0000313" key="4">
    <source>
        <dbReference type="Proteomes" id="UP000054632"/>
    </source>
</evidence>
<accession>A0A0V1FUB4</accession>
<dbReference type="EMBL" id="JYDV01000015">
    <property type="protein sequence ID" value="KRZ42268.1"/>
    <property type="molecule type" value="Genomic_DNA"/>
</dbReference>
<dbReference type="AlphaFoldDB" id="A0A0V1FUB4"/>
<proteinExistence type="predicted"/>
<evidence type="ECO:0000313" key="6">
    <source>
        <dbReference type="Proteomes" id="UP000054995"/>
    </source>
</evidence>
<sequence length="62" mass="7375">MITAVSTLRIVISHSKFQLIRLVQYKNLYKYKKDHVTVDSFSTFPLVQAELTEMKKERKKED</sequence>
<gene>
    <name evidence="1" type="ORF">T4A_9114</name>
    <name evidence="3" type="ORF">T4C_2166</name>
    <name evidence="2" type="ORF">T4D_36</name>
</gene>
<comment type="caution">
    <text evidence="2">The sequence shown here is derived from an EMBL/GenBank/DDBJ whole genome shotgun (WGS) entry which is preliminary data.</text>
</comment>
<reference evidence="4 5" key="1">
    <citation type="submission" date="2015-01" db="EMBL/GenBank/DDBJ databases">
        <title>Evolution of Trichinella species and genotypes.</title>
        <authorList>
            <person name="Korhonen P.K."/>
            <person name="Edoardo P."/>
            <person name="Giuseppe L.R."/>
            <person name="Gasser R.B."/>
        </authorList>
    </citation>
    <scope>NUCLEOTIDE SEQUENCE [LARGE SCALE GENOMIC DNA]</scope>
    <source>
        <strain evidence="1">ISS13</strain>
        <strain evidence="3">ISS176</strain>
        <strain evidence="2">ISS470</strain>
    </source>
</reference>
<evidence type="ECO:0000313" key="5">
    <source>
        <dbReference type="Proteomes" id="UP000054826"/>
    </source>
</evidence>
<dbReference type="Proteomes" id="UP000054826">
    <property type="component" value="Unassembled WGS sequence"/>
</dbReference>
<evidence type="ECO:0000313" key="3">
    <source>
        <dbReference type="EMBL" id="KRZ42268.1"/>
    </source>
</evidence>
<protein>
    <submittedName>
        <fullName evidence="2">Uncharacterized protein</fullName>
    </submittedName>
</protein>